<feature type="compositionally biased region" description="Low complexity" evidence="1">
    <location>
        <begin position="349"/>
        <end position="358"/>
    </location>
</feature>
<name>A0A840CHJ9_9BACT</name>
<reference evidence="3 4" key="1">
    <citation type="submission" date="2020-08" db="EMBL/GenBank/DDBJ databases">
        <title>Genomic Encyclopedia of Type Strains, Phase IV (KMG-IV): sequencing the most valuable type-strain genomes for metagenomic binning, comparative biology and taxonomic classification.</title>
        <authorList>
            <person name="Goeker M."/>
        </authorList>
    </citation>
    <scope>NUCLEOTIDE SEQUENCE [LARGE SCALE GENOMIC DNA]</scope>
    <source>
        <strain evidence="3 4">DSM 104969</strain>
    </source>
</reference>
<dbReference type="EMBL" id="JACIEP010000002">
    <property type="protein sequence ID" value="MBB4034691.1"/>
    <property type="molecule type" value="Genomic_DNA"/>
</dbReference>
<feature type="signal peptide" evidence="2">
    <location>
        <begin position="1"/>
        <end position="20"/>
    </location>
</feature>
<dbReference type="AlphaFoldDB" id="A0A840CHJ9"/>
<organism evidence="3 4">
    <name type="scientific">Dysgonomonas hofstadii</name>
    <dbReference type="NCBI Taxonomy" id="637886"/>
    <lineage>
        <taxon>Bacteria</taxon>
        <taxon>Pseudomonadati</taxon>
        <taxon>Bacteroidota</taxon>
        <taxon>Bacteroidia</taxon>
        <taxon>Bacteroidales</taxon>
        <taxon>Dysgonomonadaceae</taxon>
        <taxon>Dysgonomonas</taxon>
    </lineage>
</organism>
<feature type="compositionally biased region" description="Basic and acidic residues" evidence="1">
    <location>
        <begin position="376"/>
        <end position="386"/>
    </location>
</feature>
<accession>A0A840CHJ9</accession>
<feature type="compositionally biased region" description="Basic and acidic residues" evidence="1">
    <location>
        <begin position="359"/>
        <end position="369"/>
    </location>
</feature>
<keyword evidence="4" id="KW-1185">Reference proteome</keyword>
<proteinExistence type="predicted"/>
<feature type="compositionally biased region" description="Polar residues" evidence="1">
    <location>
        <begin position="278"/>
        <end position="287"/>
    </location>
</feature>
<evidence type="ECO:0000256" key="2">
    <source>
        <dbReference type="SAM" id="SignalP"/>
    </source>
</evidence>
<keyword evidence="2" id="KW-0732">Signal</keyword>
<feature type="region of interest" description="Disordered" evidence="1">
    <location>
        <begin position="262"/>
        <end position="394"/>
    </location>
</feature>
<gene>
    <name evidence="3" type="ORF">GGR21_000578</name>
</gene>
<dbReference type="Proteomes" id="UP000555103">
    <property type="component" value="Unassembled WGS sequence"/>
</dbReference>
<feature type="compositionally biased region" description="Polar residues" evidence="1">
    <location>
        <begin position="301"/>
        <end position="310"/>
    </location>
</feature>
<sequence>MNTKKYILLLSLMMMLPLFAAGQRMRFVTKREAEQLGQKEYKASTGEVTKVVNTVGSGLDDEYSQFLFRKTGNAEVDSIFSDINSNYDNLEEAALDIDRLLREVDLDRKTNSETNEALQFWIARRNRERKKKEQEAGKVADNLLKRDPSVEQLIRDRYRFGNQPTFYINGVEVDNSVANKLYPGEIIKRDIRTKDTASGNPNGEIWLTVTDKALKRVKIPLELTYNYLYEEAETAPAKELATYLEEKEKERKRIEAKSLPVVRREKTSSGEYVDIPASGQSGTTVIKSQVEETEQARDSRTQVISRSVNDQVVFGREDQPQTSQPASNRQSQPVIKREVESNPANTLPQNNQSQQQAKQKQEVKNEQSSKKSVRKIKQDRERRYDEDGLEIYED</sequence>
<evidence type="ECO:0000313" key="3">
    <source>
        <dbReference type="EMBL" id="MBB4034691.1"/>
    </source>
</evidence>
<feature type="compositionally biased region" description="Polar residues" evidence="1">
    <location>
        <begin position="320"/>
        <end position="333"/>
    </location>
</feature>
<dbReference type="RefSeq" id="WP_183305653.1">
    <property type="nucleotide sequence ID" value="NZ_JACIEP010000002.1"/>
</dbReference>
<evidence type="ECO:0000256" key="1">
    <source>
        <dbReference type="SAM" id="MobiDB-lite"/>
    </source>
</evidence>
<feature type="chain" id="PRO_5033046515" evidence="2">
    <location>
        <begin position="21"/>
        <end position="394"/>
    </location>
</feature>
<protein>
    <submittedName>
        <fullName evidence="3">Uncharacterized protein</fullName>
    </submittedName>
</protein>
<evidence type="ECO:0000313" key="4">
    <source>
        <dbReference type="Proteomes" id="UP000555103"/>
    </source>
</evidence>
<comment type="caution">
    <text evidence="3">The sequence shown here is derived from an EMBL/GenBank/DDBJ whole genome shotgun (WGS) entry which is preliminary data.</text>
</comment>